<dbReference type="GO" id="GO:0008270">
    <property type="term" value="F:zinc ion binding"/>
    <property type="evidence" value="ECO:0007669"/>
    <property type="project" value="InterPro"/>
</dbReference>
<comment type="cofactor">
    <cofactor evidence="7">
        <name>Zn(2+)</name>
        <dbReference type="ChEBI" id="CHEBI:29105"/>
    </cofactor>
    <text evidence="7">Binds 2 Zn(2+) ions per subunit.</text>
</comment>
<feature type="binding site" evidence="7">
    <location>
        <position position="247"/>
    </location>
    <ligand>
        <name>Zn(2+)</name>
        <dbReference type="ChEBI" id="CHEBI:29105"/>
        <label>2</label>
    </ligand>
</feature>
<dbReference type="AlphaFoldDB" id="A0A380G429"/>
<dbReference type="UniPathway" id="UPA00395">
    <property type="reaction ID" value="UER00653"/>
</dbReference>
<dbReference type="Gene3D" id="3.20.20.140">
    <property type="entry name" value="Metal-dependent hydrolases"/>
    <property type="match status" value="1"/>
</dbReference>
<dbReference type="Gene3D" id="2.30.40.10">
    <property type="entry name" value="Urease, subunit C, domain 1"/>
    <property type="match status" value="1"/>
</dbReference>
<evidence type="ECO:0000259" key="8">
    <source>
        <dbReference type="Pfam" id="PF01979"/>
    </source>
</evidence>
<name>A0A380G429_STAIN</name>
<evidence type="ECO:0000256" key="5">
    <source>
        <dbReference type="ARBA" id="ARBA00022833"/>
    </source>
</evidence>
<dbReference type="NCBIfam" id="NF005960">
    <property type="entry name" value="PRK08044.1"/>
    <property type="match status" value="1"/>
</dbReference>
<dbReference type="SUPFAM" id="SSF51556">
    <property type="entry name" value="Metallo-dependent hydrolases"/>
    <property type="match status" value="1"/>
</dbReference>
<dbReference type="GO" id="GO:0000256">
    <property type="term" value="P:allantoin catabolic process"/>
    <property type="evidence" value="ECO:0007669"/>
    <property type="project" value="UniProtKB-UniRule"/>
</dbReference>
<feature type="binding site" evidence="7">
    <location>
        <position position="191"/>
    </location>
    <ligand>
        <name>Zn(2+)</name>
        <dbReference type="ChEBI" id="CHEBI:29105"/>
        <label>2</label>
    </ligand>
</feature>
<dbReference type="InterPro" id="IPR006680">
    <property type="entry name" value="Amidohydro-rel"/>
</dbReference>
<feature type="modified residue" description="N6-carboxylysine" evidence="7">
    <location>
        <position position="151"/>
    </location>
</feature>
<dbReference type="InterPro" id="IPR050138">
    <property type="entry name" value="DHOase/Allantoinase_Hydrolase"/>
</dbReference>
<evidence type="ECO:0000256" key="1">
    <source>
        <dbReference type="ARBA" id="ARBA00011881"/>
    </source>
</evidence>
<dbReference type="PANTHER" id="PTHR43668:SF4">
    <property type="entry name" value="ALLANTOINASE"/>
    <property type="match status" value="1"/>
</dbReference>
<dbReference type="PANTHER" id="PTHR43668">
    <property type="entry name" value="ALLANTOINASE"/>
    <property type="match status" value="1"/>
</dbReference>
<dbReference type="InterPro" id="IPR011059">
    <property type="entry name" value="Metal-dep_hydrolase_composite"/>
</dbReference>
<comment type="PTM">
    <text evidence="7">Carboxylation allows a single lysine to coordinate two zinc ions.</text>
</comment>
<proteinExistence type="inferred from homology"/>
<dbReference type="GO" id="GO:0006145">
    <property type="term" value="P:purine nucleobase catabolic process"/>
    <property type="evidence" value="ECO:0007669"/>
    <property type="project" value="TreeGrafter"/>
</dbReference>
<dbReference type="Proteomes" id="UP000255549">
    <property type="component" value="Unassembled WGS sequence"/>
</dbReference>
<evidence type="ECO:0000313" key="10">
    <source>
        <dbReference type="Proteomes" id="UP000255549"/>
    </source>
</evidence>
<comment type="subunit">
    <text evidence="1 7">Homotetramer.</text>
</comment>
<keyword evidence="3 7" id="KW-0479">Metal-binding</keyword>
<evidence type="ECO:0000256" key="4">
    <source>
        <dbReference type="ARBA" id="ARBA00022801"/>
    </source>
</evidence>
<evidence type="ECO:0000256" key="3">
    <source>
        <dbReference type="ARBA" id="ARBA00022723"/>
    </source>
</evidence>
<evidence type="ECO:0000256" key="6">
    <source>
        <dbReference type="ARBA" id="ARBA00058805"/>
    </source>
</evidence>
<keyword evidence="2 7" id="KW-0659">Purine metabolism</keyword>
<organism evidence="9 10">
    <name type="scientific">Staphylococcus intermedius NCTC 11048</name>
    <dbReference type="NCBI Taxonomy" id="1141106"/>
    <lineage>
        <taxon>Bacteria</taxon>
        <taxon>Bacillati</taxon>
        <taxon>Bacillota</taxon>
        <taxon>Bacilli</taxon>
        <taxon>Bacillales</taxon>
        <taxon>Staphylococcaceae</taxon>
        <taxon>Staphylococcus</taxon>
        <taxon>Staphylococcus intermedius group</taxon>
    </lineage>
</organism>
<dbReference type="GO" id="GO:0004038">
    <property type="term" value="F:allantoinase activity"/>
    <property type="evidence" value="ECO:0007669"/>
    <property type="project" value="UniProtKB-UniRule"/>
</dbReference>
<comment type="catalytic activity">
    <reaction evidence="7">
        <text>(S)-allantoin + H2O = allantoate + H(+)</text>
        <dbReference type="Rhea" id="RHEA:17029"/>
        <dbReference type="ChEBI" id="CHEBI:15377"/>
        <dbReference type="ChEBI" id="CHEBI:15378"/>
        <dbReference type="ChEBI" id="CHEBI:15678"/>
        <dbReference type="ChEBI" id="CHEBI:17536"/>
        <dbReference type="EC" id="3.5.2.5"/>
    </reaction>
</comment>
<dbReference type="InterPro" id="IPR017593">
    <property type="entry name" value="Allantoinase"/>
</dbReference>
<dbReference type="NCBIfam" id="TIGR03178">
    <property type="entry name" value="allantoinase"/>
    <property type="match status" value="1"/>
</dbReference>
<evidence type="ECO:0000313" key="9">
    <source>
        <dbReference type="EMBL" id="SUM45512.1"/>
    </source>
</evidence>
<feature type="binding site" evidence="7">
    <location>
        <position position="60"/>
    </location>
    <ligand>
        <name>Zn(2+)</name>
        <dbReference type="ChEBI" id="CHEBI:29105"/>
        <label>1</label>
    </ligand>
</feature>
<feature type="binding site" evidence="7">
    <location>
        <position position="320"/>
    </location>
    <ligand>
        <name>Zn(2+)</name>
        <dbReference type="ChEBI" id="CHEBI:29105"/>
        <label>1</label>
    </ligand>
</feature>
<feature type="binding site" evidence="7">
    <location>
        <position position="62"/>
    </location>
    <ligand>
        <name>Zn(2+)</name>
        <dbReference type="ChEBI" id="CHEBI:29105"/>
        <label>1</label>
    </ligand>
</feature>
<dbReference type="GO" id="GO:0050897">
    <property type="term" value="F:cobalt ion binding"/>
    <property type="evidence" value="ECO:0007669"/>
    <property type="project" value="InterPro"/>
</dbReference>
<keyword evidence="10" id="KW-1185">Reference proteome</keyword>
<keyword evidence="4 7" id="KW-0378">Hydrolase</keyword>
<comment type="similarity">
    <text evidence="7">Belongs to the metallo-dependent hydrolases superfamily. Allantoinase family.</text>
</comment>
<accession>A0A380G429</accession>
<dbReference type="STRING" id="1141106.GCA_000308095_00923"/>
<dbReference type="EC" id="3.5.2.5" evidence="7"/>
<dbReference type="SUPFAM" id="SSF51338">
    <property type="entry name" value="Composite domain of metallo-dependent hydrolases"/>
    <property type="match status" value="1"/>
</dbReference>
<comment type="function">
    <text evidence="6 7">Catalyzes the conversion of allantoin (5-ureidohydantoin) to allantoic acid by hydrolytic cleavage of the five-member hydantoin ring.</text>
</comment>
<comment type="pathway">
    <text evidence="7">Nitrogen metabolism; (S)-allantoin degradation; allantoate from (S)-allantoin: step 1/1.</text>
</comment>
<dbReference type="Pfam" id="PF01979">
    <property type="entry name" value="Amidohydro_1"/>
    <property type="match status" value="1"/>
</dbReference>
<gene>
    <name evidence="7 9" type="primary">allB</name>
    <name evidence="9" type="ORF">NCTC11048_00496</name>
</gene>
<feature type="domain" description="Amidohydrolase-related" evidence="8">
    <location>
        <begin position="51"/>
        <end position="437"/>
    </location>
</feature>
<dbReference type="InterPro" id="IPR032466">
    <property type="entry name" value="Metal_Hydrolase"/>
</dbReference>
<keyword evidence="5 7" id="KW-0862">Zinc</keyword>
<dbReference type="HAMAP" id="MF_01645">
    <property type="entry name" value="Hydantoinase"/>
    <property type="match status" value="1"/>
</dbReference>
<dbReference type="FunFam" id="3.20.20.140:FF:000013">
    <property type="entry name" value="Allantoinase"/>
    <property type="match status" value="1"/>
</dbReference>
<sequence>MMKFDSIIKNGRVILQDGEANVEIGIKDGVIAAIGQELGDADTVIDAQGHIVSPGMVDAHVHITEPGGGYRDEWEGYETGTRASAKGGVTTIVEMPLNQVPATVDHESIQAKFDAGKGKLSVDVASYGGLVPFNLNGGIQELDQDGVVAYKCFVATCGDRSIDGDFMNVDDYSLYEGMKQIAKTGKILSIHAENAAITDVLGQQAYENGETTLAAYVDSRPVFTEVEPIRKIILFAKETGCRVHIVHVACEEGVEEVKKAQAEGVDITCETCTHYLYFYKEELDEIGPVVKCSPPIREKSRLEGMWQRVLNGDISFVTSDHSPCTPDLKDKDNAFEAWGGIAGVQNNVDVLFDEGVNKRQMSLQRFAEIIAHNPAKRFGLTNKGTIQVGKDADFVFIAPNTSYTLQAEDLAYRHQISPYIGREIGARVVKTILKGHVIYDIEKGLSDEKYGEFIS</sequence>
<feature type="binding site" description="via carbamate group" evidence="7">
    <location>
        <position position="151"/>
    </location>
    <ligand>
        <name>Zn(2+)</name>
        <dbReference type="ChEBI" id="CHEBI:29105"/>
        <label>2</label>
    </ligand>
</feature>
<dbReference type="InterPro" id="IPR047604">
    <property type="entry name" value="Allantoinase_bact"/>
</dbReference>
<evidence type="ECO:0000256" key="2">
    <source>
        <dbReference type="ARBA" id="ARBA00022631"/>
    </source>
</evidence>
<dbReference type="GO" id="GO:0005737">
    <property type="term" value="C:cytoplasm"/>
    <property type="evidence" value="ECO:0007669"/>
    <property type="project" value="TreeGrafter"/>
</dbReference>
<reference evidence="9 10" key="1">
    <citation type="submission" date="2018-06" db="EMBL/GenBank/DDBJ databases">
        <authorList>
            <consortium name="Pathogen Informatics"/>
            <person name="Doyle S."/>
        </authorList>
    </citation>
    <scope>NUCLEOTIDE SEQUENCE [LARGE SCALE GENOMIC DNA]</scope>
    <source>
        <strain evidence="10">NCTC 11048</strain>
    </source>
</reference>
<evidence type="ECO:0000256" key="7">
    <source>
        <dbReference type="HAMAP-Rule" id="MF_01645"/>
    </source>
</evidence>
<feature type="binding site" description="via carbamate group" evidence="7">
    <location>
        <position position="151"/>
    </location>
    <ligand>
        <name>Zn(2+)</name>
        <dbReference type="ChEBI" id="CHEBI:29105"/>
        <label>1</label>
    </ligand>
</feature>
<protein>
    <recommendedName>
        <fullName evidence="7">Allantoinase</fullName>
        <ecNumber evidence="7">3.5.2.5</ecNumber>
    </recommendedName>
    <alternativeName>
        <fullName evidence="7">Allantoin-utilizing enzyme</fullName>
    </alternativeName>
</protein>
<dbReference type="EMBL" id="UHDP01000003">
    <property type="protein sequence ID" value="SUM45512.1"/>
    <property type="molecule type" value="Genomic_DNA"/>
</dbReference>